<reference evidence="4" key="1">
    <citation type="submission" date="2023-03" db="EMBL/GenBank/DDBJ databases">
        <title>Andean soil-derived lignocellulolytic bacterial consortium as a source of novel taxa and putative plastic-active enzymes.</title>
        <authorList>
            <person name="Diaz-Garcia L."/>
            <person name="Chuvochina M."/>
            <person name="Feuerriegel G."/>
            <person name="Bunk B."/>
            <person name="Sproer C."/>
            <person name="Streit W.R."/>
            <person name="Rodriguez L.M."/>
            <person name="Overmann J."/>
            <person name="Jimenez D.J."/>
        </authorList>
    </citation>
    <scope>NUCLEOTIDE SEQUENCE</scope>
    <source>
        <strain evidence="4">MAG 7</strain>
    </source>
</reference>
<dbReference type="AlphaFoldDB" id="A0AAJ6BFE5"/>
<feature type="domain" description="Protein FecR C-terminal" evidence="3">
    <location>
        <begin position="256"/>
        <end position="323"/>
    </location>
</feature>
<gene>
    <name evidence="4" type="ORF">P0Y53_24055</name>
</gene>
<protein>
    <submittedName>
        <fullName evidence="4">FecR domain-containing protein</fullName>
    </submittedName>
</protein>
<evidence type="ECO:0000313" key="5">
    <source>
        <dbReference type="Proteomes" id="UP001220610"/>
    </source>
</evidence>
<feature type="domain" description="FecR protein" evidence="2">
    <location>
        <begin position="115"/>
        <end position="209"/>
    </location>
</feature>
<accession>A0AAJ6BFE5</accession>
<dbReference type="PANTHER" id="PTHR30273:SF2">
    <property type="entry name" value="PROTEIN FECR"/>
    <property type="match status" value="1"/>
</dbReference>
<proteinExistence type="predicted"/>
<feature type="transmembrane region" description="Helical" evidence="1">
    <location>
        <begin position="75"/>
        <end position="98"/>
    </location>
</feature>
<keyword evidence="1" id="KW-0472">Membrane</keyword>
<dbReference type="Pfam" id="PF04773">
    <property type="entry name" value="FecR"/>
    <property type="match status" value="1"/>
</dbReference>
<evidence type="ECO:0000259" key="2">
    <source>
        <dbReference type="Pfam" id="PF04773"/>
    </source>
</evidence>
<dbReference type="PANTHER" id="PTHR30273">
    <property type="entry name" value="PERIPLASMIC SIGNAL SENSOR AND SIGMA FACTOR ACTIVATOR FECR-RELATED"/>
    <property type="match status" value="1"/>
</dbReference>
<dbReference type="InterPro" id="IPR006860">
    <property type="entry name" value="FecR"/>
</dbReference>
<dbReference type="Gene3D" id="2.60.120.1440">
    <property type="match status" value="1"/>
</dbReference>
<name>A0AAJ6BFE5_9BACT</name>
<dbReference type="EMBL" id="CP119311">
    <property type="protein sequence ID" value="WEK35570.1"/>
    <property type="molecule type" value="Genomic_DNA"/>
</dbReference>
<dbReference type="InterPro" id="IPR032508">
    <property type="entry name" value="FecR_C"/>
</dbReference>
<dbReference type="GO" id="GO:0016989">
    <property type="term" value="F:sigma factor antagonist activity"/>
    <property type="evidence" value="ECO:0007669"/>
    <property type="project" value="TreeGrafter"/>
</dbReference>
<keyword evidence="1" id="KW-0812">Transmembrane</keyword>
<organism evidence="4 5">
    <name type="scientific">Candidatus Pseudobacter hemicellulosilyticus</name>
    <dbReference type="NCBI Taxonomy" id="3121375"/>
    <lineage>
        <taxon>Bacteria</taxon>
        <taxon>Pseudomonadati</taxon>
        <taxon>Bacteroidota</taxon>
        <taxon>Chitinophagia</taxon>
        <taxon>Chitinophagales</taxon>
        <taxon>Chitinophagaceae</taxon>
        <taxon>Pseudobacter</taxon>
    </lineage>
</organism>
<dbReference type="InterPro" id="IPR012373">
    <property type="entry name" value="Ferrdict_sens_TM"/>
</dbReference>
<sequence>MHNVDPELLRRYHAGQCSPEEIKMIRDWLEREDNFFTEHKPQFPANTVLEQEIWHGLQQRMGVKSHNSPARVRSLSVSLVAAACITALVVGFGIFLLLRQPANKHEQQLASTLRKLTTPKGSRSRIILPDSSIVHVMGGSTIQYPATFTGPTRDLILEQGEVFLEIARNPSKPFIVQSGNAHIKVLGTRFNIANDSTSLMHVALTEGSIQFTGADNKSRILQPGEILQYDKSIGQISSISTFSDANEIAGWTKGLLRFNNAPLQDVFKRLSTYYGVNFILDTRINQHAPLTATIDNLPLSRVLSMMEYSTGNHFSLTNSTVIVKTP</sequence>
<keyword evidence="1" id="KW-1133">Transmembrane helix</keyword>
<dbReference type="Gene3D" id="3.55.50.30">
    <property type="match status" value="1"/>
</dbReference>
<evidence type="ECO:0000256" key="1">
    <source>
        <dbReference type="SAM" id="Phobius"/>
    </source>
</evidence>
<dbReference type="Pfam" id="PF16344">
    <property type="entry name" value="FecR_C"/>
    <property type="match status" value="1"/>
</dbReference>
<evidence type="ECO:0000313" key="4">
    <source>
        <dbReference type="EMBL" id="WEK35570.1"/>
    </source>
</evidence>
<evidence type="ECO:0000259" key="3">
    <source>
        <dbReference type="Pfam" id="PF16344"/>
    </source>
</evidence>
<dbReference type="PIRSF" id="PIRSF018266">
    <property type="entry name" value="FecR"/>
    <property type="match status" value="1"/>
</dbReference>
<dbReference type="Proteomes" id="UP001220610">
    <property type="component" value="Chromosome"/>
</dbReference>